<sequence>MPTPYSRRRRRILLGLGVTAVAMTAGGQALLSRRNVLIERYARPAYDQYLGFAPEQRSGPLAGEAVSEVQALAEVIYPPAGAEEQQELQRVVSQWMRARTELDGQLPLYQQGARLLTGMARQSANSDTFAALDQSTRIALLASLEPPETDSPNSLRSHWFRFRRRESRFYIYGLRDELIDAIFTSRLGWQIVGNTHTWPGAPGDPAAVALPPGA</sequence>
<name>A0AAE3KCH8_9GAMM</name>
<organism evidence="1 2">
    <name type="scientific">Natronocella acetinitrilica</name>
    <dbReference type="NCBI Taxonomy" id="414046"/>
    <lineage>
        <taxon>Bacteria</taxon>
        <taxon>Pseudomonadati</taxon>
        <taxon>Pseudomonadota</taxon>
        <taxon>Gammaproteobacteria</taxon>
        <taxon>Chromatiales</taxon>
        <taxon>Ectothiorhodospiraceae</taxon>
        <taxon>Natronocella</taxon>
    </lineage>
</organism>
<comment type="caution">
    <text evidence="1">The sequence shown here is derived from an EMBL/GenBank/DDBJ whole genome shotgun (WGS) entry which is preliminary data.</text>
</comment>
<dbReference type="Proteomes" id="UP001205843">
    <property type="component" value="Unassembled WGS sequence"/>
</dbReference>
<evidence type="ECO:0008006" key="3">
    <source>
        <dbReference type="Google" id="ProtNLM"/>
    </source>
</evidence>
<dbReference type="AlphaFoldDB" id="A0AAE3KCH8"/>
<keyword evidence="2" id="KW-1185">Reference proteome</keyword>
<dbReference type="RefSeq" id="WP_253479616.1">
    <property type="nucleotide sequence ID" value="NZ_JALJXV010000007.1"/>
</dbReference>
<evidence type="ECO:0000313" key="1">
    <source>
        <dbReference type="EMBL" id="MCP1675786.1"/>
    </source>
</evidence>
<reference evidence="1" key="1">
    <citation type="submission" date="2022-03" db="EMBL/GenBank/DDBJ databases">
        <title>Genomic Encyclopedia of Type Strains, Phase III (KMG-III): the genomes of soil and plant-associated and newly described type strains.</title>
        <authorList>
            <person name="Whitman W."/>
        </authorList>
    </citation>
    <scope>NUCLEOTIDE SEQUENCE</scope>
    <source>
        <strain evidence="1">ANL 6-2</strain>
    </source>
</reference>
<gene>
    <name evidence="1" type="ORF">J2T57_002941</name>
</gene>
<protein>
    <recommendedName>
        <fullName evidence="3">Gluconate 2-dehydrogenase subunit 3 family protein</fullName>
    </recommendedName>
</protein>
<evidence type="ECO:0000313" key="2">
    <source>
        <dbReference type="Proteomes" id="UP001205843"/>
    </source>
</evidence>
<dbReference type="EMBL" id="JALJXV010000007">
    <property type="protein sequence ID" value="MCP1675786.1"/>
    <property type="molecule type" value="Genomic_DNA"/>
</dbReference>
<proteinExistence type="predicted"/>
<accession>A0AAE3KCH8</accession>